<reference evidence="2 3" key="1">
    <citation type="journal article" date="2021" name="BMC Genomics">
        <title>Datura genome reveals duplications of psychoactive alkaloid biosynthetic genes and high mutation rate following tissue culture.</title>
        <authorList>
            <person name="Rajewski A."/>
            <person name="Carter-House D."/>
            <person name="Stajich J."/>
            <person name="Litt A."/>
        </authorList>
    </citation>
    <scope>NUCLEOTIDE SEQUENCE [LARGE SCALE GENOMIC DNA]</scope>
    <source>
        <strain evidence="2">AR-01</strain>
    </source>
</reference>
<feature type="region of interest" description="Disordered" evidence="1">
    <location>
        <begin position="76"/>
        <end position="98"/>
    </location>
</feature>
<gene>
    <name evidence="2" type="ORF">HAX54_043735</name>
</gene>
<protein>
    <submittedName>
        <fullName evidence="2">Uncharacterized protein</fullName>
    </submittedName>
</protein>
<name>A0ABS8SNJ3_DATST</name>
<feature type="non-terminal residue" evidence="2">
    <location>
        <position position="1"/>
    </location>
</feature>
<dbReference type="EMBL" id="JACEIK010000658">
    <property type="protein sequence ID" value="MCD7460544.1"/>
    <property type="molecule type" value="Genomic_DNA"/>
</dbReference>
<evidence type="ECO:0000256" key="1">
    <source>
        <dbReference type="SAM" id="MobiDB-lite"/>
    </source>
</evidence>
<evidence type="ECO:0000313" key="2">
    <source>
        <dbReference type="EMBL" id="MCD7460544.1"/>
    </source>
</evidence>
<keyword evidence="3" id="KW-1185">Reference proteome</keyword>
<comment type="caution">
    <text evidence="2">The sequence shown here is derived from an EMBL/GenBank/DDBJ whole genome shotgun (WGS) entry which is preliminary data.</text>
</comment>
<accession>A0ABS8SNJ3</accession>
<proteinExistence type="predicted"/>
<organism evidence="2 3">
    <name type="scientific">Datura stramonium</name>
    <name type="common">Jimsonweed</name>
    <name type="synonym">Common thornapple</name>
    <dbReference type="NCBI Taxonomy" id="4076"/>
    <lineage>
        <taxon>Eukaryota</taxon>
        <taxon>Viridiplantae</taxon>
        <taxon>Streptophyta</taxon>
        <taxon>Embryophyta</taxon>
        <taxon>Tracheophyta</taxon>
        <taxon>Spermatophyta</taxon>
        <taxon>Magnoliopsida</taxon>
        <taxon>eudicotyledons</taxon>
        <taxon>Gunneridae</taxon>
        <taxon>Pentapetalae</taxon>
        <taxon>asterids</taxon>
        <taxon>lamiids</taxon>
        <taxon>Solanales</taxon>
        <taxon>Solanaceae</taxon>
        <taxon>Solanoideae</taxon>
        <taxon>Datureae</taxon>
        <taxon>Datura</taxon>
    </lineage>
</organism>
<dbReference type="Proteomes" id="UP000823775">
    <property type="component" value="Unassembled WGS sequence"/>
</dbReference>
<sequence>VSIYKQDLGESSAMAGYKSRNIRMVKRGGMGDHKCKRERCTSFCIQNGYACSNLSCLVGTKQKNFSTSKQKCGGCYATDHTGNGSSRENIPKVGESTE</sequence>
<evidence type="ECO:0000313" key="3">
    <source>
        <dbReference type="Proteomes" id="UP000823775"/>
    </source>
</evidence>